<dbReference type="Proteomes" id="UP000781173">
    <property type="component" value="Unassembled WGS sequence"/>
</dbReference>
<comment type="caution">
    <text evidence="3">The sequence shown here is derived from an EMBL/GenBank/DDBJ whole genome shotgun (WGS) entry which is preliminary data.</text>
</comment>
<keyword evidence="2" id="KW-0812">Transmembrane</keyword>
<keyword evidence="2" id="KW-1133">Transmembrane helix</keyword>
<name>A0A952AJX6_9BACT</name>
<dbReference type="AlphaFoldDB" id="A0A952AJX6"/>
<sequence>MMQEERATLTQRRAMTGSAKLDRSKLRGLGNPEPEEKGSAAKVVIGVLIIIVLAAGAWLALDRFVLNNDAQEPVSQVTPTPTAVPTVSPTDKILSRQILADTDAVGLQADSKFIVADQAIGEASEDAFTIESLALQPYETFMRVEWLLTSDGDNKIPETVAVYDKETTTITVTFNNVLEDKSDLGYNETAVIPASIVDSIRHDAQTGTDETYVVTLKDESGFVLHSVTEGLDNKVVLDIKEKVEDDEEDVDPTPTGSVTPTPSTAATSTPAPTQAAKPTGVNLSNEFSKNIQYITTNTVGNSVGIAGYLFKDEPAVFKYYLRLAGSGDPYPNTVASYNGNKLTLEISNLAYDALPDGSGKGMTDFASKGVRDITKVDITFAANKSTYVFDLTRQLDYRIYIDEANNRLNLEIKR</sequence>
<dbReference type="EMBL" id="JACFOF010000003">
    <property type="protein sequence ID" value="MBW7953425.1"/>
    <property type="molecule type" value="Genomic_DNA"/>
</dbReference>
<gene>
    <name evidence="3" type="ORF">H3C67_01430</name>
</gene>
<evidence type="ECO:0000313" key="3">
    <source>
        <dbReference type="EMBL" id="MBW7953425.1"/>
    </source>
</evidence>
<keyword evidence="2" id="KW-0472">Membrane</keyword>
<reference evidence="3" key="1">
    <citation type="journal article" date="2022" name="ISME J.">
        <title>A general approach to explore prokaryotic protein glycosylation reveals the unique surface layer modulation of an anammox bacterium.</title>
        <authorList>
            <person name="Pabst M."/>
            <person name="Grouzdev D.S."/>
            <person name="Lawson C.E."/>
            <person name="Kleikamp H.B.C."/>
            <person name="de Ram C."/>
            <person name="Louwen R."/>
            <person name="Lin Y.M."/>
            <person name="Lucker S."/>
            <person name="van Loosdrecht M.C.M."/>
            <person name="Laureni M."/>
        </authorList>
    </citation>
    <scope>NUCLEOTIDE SEQUENCE</scope>
    <source>
        <strain evidence="3">BROCD043</strain>
    </source>
</reference>
<evidence type="ECO:0000313" key="4">
    <source>
        <dbReference type="Proteomes" id="UP000781173"/>
    </source>
</evidence>
<feature type="region of interest" description="Disordered" evidence="1">
    <location>
        <begin position="242"/>
        <end position="281"/>
    </location>
</feature>
<feature type="compositionally biased region" description="Low complexity" evidence="1">
    <location>
        <begin position="252"/>
        <end position="279"/>
    </location>
</feature>
<protein>
    <submittedName>
        <fullName evidence="3">Uncharacterized protein</fullName>
    </submittedName>
</protein>
<feature type="transmembrane region" description="Helical" evidence="2">
    <location>
        <begin position="43"/>
        <end position="61"/>
    </location>
</feature>
<evidence type="ECO:0000256" key="1">
    <source>
        <dbReference type="SAM" id="MobiDB-lite"/>
    </source>
</evidence>
<proteinExistence type="predicted"/>
<feature type="region of interest" description="Disordered" evidence="1">
    <location>
        <begin position="1"/>
        <end position="36"/>
    </location>
</feature>
<evidence type="ECO:0000256" key="2">
    <source>
        <dbReference type="SAM" id="Phobius"/>
    </source>
</evidence>
<accession>A0A952AJX6</accession>
<organism evidence="3 4">
    <name type="scientific">Candidatus Dojkabacteria bacterium</name>
    <dbReference type="NCBI Taxonomy" id="2099670"/>
    <lineage>
        <taxon>Bacteria</taxon>
        <taxon>Candidatus Dojkabacteria</taxon>
    </lineage>
</organism>